<evidence type="ECO:0000313" key="3">
    <source>
        <dbReference type="Proteomes" id="UP000642673"/>
    </source>
</evidence>
<evidence type="ECO:0008006" key="4">
    <source>
        <dbReference type="Google" id="ProtNLM"/>
    </source>
</evidence>
<proteinExistence type="predicted"/>
<reference evidence="3" key="1">
    <citation type="journal article" date="2019" name="Int. J. Syst. Evol. Microbiol.">
        <title>The Global Catalogue of Microorganisms (GCM) 10K type strain sequencing project: providing services to taxonomists for standard genome sequencing and annotation.</title>
        <authorList>
            <consortium name="The Broad Institute Genomics Platform"/>
            <consortium name="The Broad Institute Genome Sequencing Center for Infectious Disease"/>
            <person name="Wu L."/>
            <person name="Ma J."/>
        </authorList>
    </citation>
    <scope>NUCLEOTIDE SEQUENCE [LARGE SCALE GENOMIC DNA]</scope>
    <source>
        <strain evidence="3">JCM 4738</strain>
    </source>
</reference>
<feature type="region of interest" description="Disordered" evidence="1">
    <location>
        <begin position="305"/>
        <end position="327"/>
    </location>
</feature>
<name>A0ABQ3EQ45_9ACTN</name>
<protein>
    <recommendedName>
        <fullName evidence="4">Tetratricopeptide repeat protein</fullName>
    </recommendedName>
</protein>
<evidence type="ECO:0000313" key="2">
    <source>
        <dbReference type="EMBL" id="GHB51181.1"/>
    </source>
</evidence>
<dbReference type="RefSeq" id="WP_190183793.1">
    <property type="nucleotide sequence ID" value="NZ_BMVP01000003.1"/>
</dbReference>
<evidence type="ECO:0000256" key="1">
    <source>
        <dbReference type="SAM" id="MobiDB-lite"/>
    </source>
</evidence>
<dbReference type="Proteomes" id="UP000642673">
    <property type="component" value="Unassembled WGS sequence"/>
</dbReference>
<dbReference type="EMBL" id="BMVP01000003">
    <property type="protein sequence ID" value="GHB51181.1"/>
    <property type="molecule type" value="Genomic_DNA"/>
</dbReference>
<sequence length="327" mass="35122">MDVDGHPGLEAAKAAIRALPPKWTAASERAAGGLWRLPRAADAVEYALAEPQEGLRERGWVMVRARVAEEIGSGRDWTREAAVWLARAGATWRESARVTGDLAWRARAEGFSALLFLDEAYVASLDPDTARGRALWHCFLTTLRYDFRCVAIEEFFDALPAGRDHADPYTDALRAFALLGRSRTEGLALMEAVVARAGDEDKVVHALLHGLWLGENLPRQASLMLDLLENASFAEGLLGPEALFRKAGALRRLRQYEPALAAVQGAIDCLDPGEVVVHADCVRERSLILAERSLHAAAGAGAAAAASASATGQGAPVDEGGEGRRRG</sequence>
<accession>A0ABQ3EQ45</accession>
<keyword evidence="3" id="KW-1185">Reference proteome</keyword>
<comment type="caution">
    <text evidence="2">The sequence shown here is derived from an EMBL/GenBank/DDBJ whole genome shotgun (WGS) entry which is preliminary data.</text>
</comment>
<organism evidence="2 3">
    <name type="scientific">Streptomyces cirratus</name>
    <dbReference type="NCBI Taxonomy" id="68187"/>
    <lineage>
        <taxon>Bacteria</taxon>
        <taxon>Bacillati</taxon>
        <taxon>Actinomycetota</taxon>
        <taxon>Actinomycetes</taxon>
        <taxon>Kitasatosporales</taxon>
        <taxon>Streptomycetaceae</taxon>
        <taxon>Streptomyces</taxon>
    </lineage>
</organism>
<gene>
    <name evidence="2" type="ORF">GCM10010347_21160</name>
</gene>